<dbReference type="AlphaFoldDB" id="A0A840TMR6"/>
<gene>
    <name evidence="2" type="ORF">HNQ92_001183</name>
</gene>
<sequence length="204" mass="23118">MKMVMLCRWLFLVLGGVSAHGQEVVYDVWLSGRNVGHLTVSPAQGGSPSHQNLKVEGNINTFFYKVIYVGENTYEKGVLKTSLSSQHVNGQFKEKTQTYQKNEGYLIAHTEEKKPRRLLPEMPTPILNTVTSLYYREPVNYRQVYSERYGQMVTIDKVGPAAYKVNMPDGKATVYKYEGGRCQEVLARIAGLSLNFKLRETNSN</sequence>
<comment type="caution">
    <text evidence="2">The sequence shown here is derived from an EMBL/GenBank/DDBJ whole genome shotgun (WGS) entry which is preliminary data.</text>
</comment>
<organism evidence="2 3">
    <name type="scientific">Rhabdobacter roseus</name>
    <dbReference type="NCBI Taxonomy" id="1655419"/>
    <lineage>
        <taxon>Bacteria</taxon>
        <taxon>Pseudomonadati</taxon>
        <taxon>Bacteroidota</taxon>
        <taxon>Cytophagia</taxon>
        <taxon>Cytophagales</taxon>
        <taxon>Cytophagaceae</taxon>
        <taxon>Rhabdobacter</taxon>
    </lineage>
</organism>
<dbReference type="RefSeq" id="WP_184172126.1">
    <property type="nucleotide sequence ID" value="NZ_JACHGF010000002.1"/>
</dbReference>
<dbReference type="Pfam" id="PF19630">
    <property type="entry name" value="DUF6134"/>
    <property type="match status" value="1"/>
</dbReference>
<evidence type="ECO:0008006" key="4">
    <source>
        <dbReference type="Google" id="ProtNLM"/>
    </source>
</evidence>
<evidence type="ECO:0000313" key="2">
    <source>
        <dbReference type="EMBL" id="MBB5283057.1"/>
    </source>
</evidence>
<reference evidence="2 3" key="1">
    <citation type="submission" date="2020-08" db="EMBL/GenBank/DDBJ databases">
        <title>Genomic Encyclopedia of Type Strains, Phase IV (KMG-IV): sequencing the most valuable type-strain genomes for metagenomic binning, comparative biology and taxonomic classification.</title>
        <authorList>
            <person name="Goeker M."/>
        </authorList>
    </citation>
    <scope>NUCLEOTIDE SEQUENCE [LARGE SCALE GENOMIC DNA]</scope>
    <source>
        <strain evidence="2 3">DSM 105074</strain>
    </source>
</reference>
<evidence type="ECO:0000313" key="3">
    <source>
        <dbReference type="Proteomes" id="UP000557307"/>
    </source>
</evidence>
<dbReference type="Proteomes" id="UP000557307">
    <property type="component" value="Unassembled WGS sequence"/>
</dbReference>
<protein>
    <recommendedName>
        <fullName evidence="4">DUF3108 domain-containing protein</fullName>
    </recommendedName>
</protein>
<name>A0A840TMR6_9BACT</name>
<accession>A0A840TMR6</accession>
<proteinExistence type="predicted"/>
<feature type="chain" id="PRO_5032962204" description="DUF3108 domain-containing protein" evidence="1">
    <location>
        <begin position="22"/>
        <end position="204"/>
    </location>
</feature>
<evidence type="ECO:0000256" key="1">
    <source>
        <dbReference type="SAM" id="SignalP"/>
    </source>
</evidence>
<dbReference type="InterPro" id="IPR045767">
    <property type="entry name" value="DUF6134"/>
</dbReference>
<dbReference type="EMBL" id="JACHGF010000002">
    <property type="protein sequence ID" value="MBB5283057.1"/>
    <property type="molecule type" value="Genomic_DNA"/>
</dbReference>
<keyword evidence="1" id="KW-0732">Signal</keyword>
<keyword evidence="3" id="KW-1185">Reference proteome</keyword>
<feature type="signal peptide" evidence="1">
    <location>
        <begin position="1"/>
        <end position="21"/>
    </location>
</feature>